<keyword evidence="2" id="KW-1003">Cell membrane</keyword>
<dbReference type="CDD" id="cd06580">
    <property type="entry name" value="TM_PBP1_transp_TpRbsC_like"/>
    <property type="match status" value="1"/>
</dbReference>
<comment type="subcellular location">
    <subcellularLocation>
        <location evidence="1">Cell membrane</location>
        <topology evidence="1">Multi-pass membrane protein</topology>
    </subcellularLocation>
</comment>
<reference evidence="7" key="2">
    <citation type="journal article" date="2018" name="Syst. Appl. Microbiol.">
        <title>A new symbiotic nanoarchaeote (Candidatus Nanoclepta minutus) and its host (Zestosphaera tikiterensis gen. nov., sp. nov.) from a New Zealand hot spring.</title>
        <authorList>
            <person name="St John E."/>
            <person name="Liu Y."/>
            <person name="Podar M."/>
            <person name="Stott M.B."/>
            <person name="Meneghin J."/>
            <person name="Chen Z."/>
            <person name="Lagutin K."/>
            <person name="Mitchell K."/>
            <person name="Reysenbach A.L."/>
        </authorList>
    </citation>
    <scope>NUCLEOTIDE SEQUENCE [LARGE SCALE GENOMIC DNA]</scope>
    <source>
        <strain evidence="7">NZ3</strain>
    </source>
</reference>
<evidence type="ECO:0000256" key="3">
    <source>
        <dbReference type="ARBA" id="ARBA00022692"/>
    </source>
</evidence>
<evidence type="ECO:0000313" key="8">
    <source>
        <dbReference type="Proteomes" id="UP000244093"/>
    </source>
</evidence>
<comment type="caution">
    <text evidence="7">The sequence shown here is derived from an EMBL/GenBank/DDBJ whole genome shotgun (WGS) entry which is preliminary data.</text>
</comment>
<dbReference type="Proteomes" id="UP000244093">
    <property type="component" value="Unassembled WGS sequence"/>
</dbReference>
<accession>A0A2R7Y976</accession>
<evidence type="ECO:0000256" key="1">
    <source>
        <dbReference type="ARBA" id="ARBA00004651"/>
    </source>
</evidence>
<feature type="transmembrane region" description="Helical" evidence="6">
    <location>
        <begin position="202"/>
        <end position="231"/>
    </location>
</feature>
<dbReference type="Pfam" id="PF02653">
    <property type="entry name" value="BPD_transp_2"/>
    <property type="match status" value="1"/>
</dbReference>
<protein>
    <submittedName>
        <fullName evidence="7">ABC transporter permease</fullName>
    </submittedName>
</protein>
<sequence>MPILLAALGEIFSERSGVVNIGLEGIMLLSALAAVAVADYFLNPWAGVLAGVGMGLLIGVVHGVISVYLKGDQVISGIGVNLFAYGFVAYAIEVIWHVRGYYTPRYEAKMPRLPVIGVSPLFILSIALAIVMYFILYKTDYGLKVRAVGENPEAADVVGIHVERTQFISTLVGAALAGLGGTVLSIDWLAAITKELPAGRGFIALAIVNFANWNPTYALGGSFVFGFLWTLSEYLKNLEVAKALIPIPLINTIPYIATLAITAGLIGRARPPRHVGKPYKKE</sequence>
<name>A0A2R7Y976_9CREN</name>
<dbReference type="InterPro" id="IPR001851">
    <property type="entry name" value="ABC_transp_permease"/>
</dbReference>
<feature type="transmembrane region" description="Helical" evidence="6">
    <location>
        <begin position="23"/>
        <end position="42"/>
    </location>
</feature>
<dbReference type="EMBL" id="NBVN01000001">
    <property type="protein sequence ID" value="PUA34063.1"/>
    <property type="molecule type" value="Genomic_DNA"/>
</dbReference>
<feature type="transmembrane region" description="Helical" evidence="6">
    <location>
        <begin position="49"/>
        <end position="68"/>
    </location>
</feature>
<keyword evidence="4 6" id="KW-1133">Transmembrane helix</keyword>
<feature type="transmembrane region" description="Helical" evidence="6">
    <location>
        <begin position="243"/>
        <end position="267"/>
    </location>
</feature>
<evidence type="ECO:0000256" key="5">
    <source>
        <dbReference type="ARBA" id="ARBA00023136"/>
    </source>
</evidence>
<keyword evidence="3 6" id="KW-0812">Transmembrane</keyword>
<proteinExistence type="predicted"/>
<dbReference type="PANTHER" id="PTHR43370">
    <property type="entry name" value="SUGAR ABC TRANSPORTER INTEGRAL MEMBRANE PROTEIN-RELATED"/>
    <property type="match status" value="1"/>
</dbReference>
<evidence type="ECO:0000256" key="4">
    <source>
        <dbReference type="ARBA" id="ARBA00022989"/>
    </source>
</evidence>
<dbReference type="AlphaFoldDB" id="A0A2R7Y976"/>
<organism evidence="7 8">
    <name type="scientific">Zestosphaera tikiterensis</name>
    <dbReference type="NCBI Taxonomy" id="1973259"/>
    <lineage>
        <taxon>Archaea</taxon>
        <taxon>Thermoproteota</taxon>
        <taxon>Thermoprotei</taxon>
        <taxon>Desulfurococcales</taxon>
        <taxon>Desulfurococcaceae</taxon>
        <taxon>Zestosphaera</taxon>
    </lineage>
</organism>
<evidence type="ECO:0000313" key="7">
    <source>
        <dbReference type="EMBL" id="PUA34063.1"/>
    </source>
</evidence>
<feature type="transmembrane region" description="Helical" evidence="6">
    <location>
        <begin position="74"/>
        <end position="92"/>
    </location>
</feature>
<dbReference type="GO" id="GO:0005886">
    <property type="term" value="C:plasma membrane"/>
    <property type="evidence" value="ECO:0007669"/>
    <property type="project" value="UniProtKB-SubCell"/>
</dbReference>
<feature type="transmembrane region" description="Helical" evidence="6">
    <location>
        <begin position="113"/>
        <end position="136"/>
    </location>
</feature>
<evidence type="ECO:0000256" key="6">
    <source>
        <dbReference type="SAM" id="Phobius"/>
    </source>
</evidence>
<dbReference type="GO" id="GO:0022857">
    <property type="term" value="F:transmembrane transporter activity"/>
    <property type="evidence" value="ECO:0007669"/>
    <property type="project" value="InterPro"/>
</dbReference>
<feature type="transmembrane region" description="Helical" evidence="6">
    <location>
        <begin position="167"/>
        <end position="190"/>
    </location>
</feature>
<dbReference type="PANTHER" id="PTHR43370:SF1">
    <property type="entry name" value="GUANOSINE ABC TRANSPORTER PERMEASE PROTEIN NUPQ"/>
    <property type="match status" value="1"/>
</dbReference>
<gene>
    <name evidence="7" type="ORF">B7O98_00720</name>
</gene>
<evidence type="ECO:0000256" key="2">
    <source>
        <dbReference type="ARBA" id="ARBA00022475"/>
    </source>
</evidence>
<reference evidence="7" key="1">
    <citation type="submission" date="2017-04" db="EMBL/GenBank/DDBJ databases">
        <authorList>
            <person name="Afonso C.L."/>
            <person name="Miller P.J."/>
            <person name="Scott M.A."/>
            <person name="Spackman E."/>
            <person name="Goraichik I."/>
            <person name="Dimitrov K.M."/>
            <person name="Suarez D.L."/>
            <person name="Swayne D.E."/>
        </authorList>
    </citation>
    <scope>NUCLEOTIDE SEQUENCE</scope>
    <source>
        <strain evidence="7">NZ3</strain>
    </source>
</reference>
<keyword evidence="5 6" id="KW-0472">Membrane</keyword>